<dbReference type="Pfam" id="PF12089">
    <property type="entry name" value="DUF3566"/>
    <property type="match status" value="1"/>
</dbReference>
<name>A0AAW9SXG6_CORAY</name>
<evidence type="ECO:0000313" key="4">
    <source>
        <dbReference type="Proteomes" id="UP001223646"/>
    </source>
</evidence>
<keyword evidence="1" id="KW-1133">Transmembrane helix</keyword>
<feature type="domain" description="DUF3566" evidence="2">
    <location>
        <begin position="4"/>
        <end position="108"/>
    </location>
</feature>
<evidence type="ECO:0000256" key="1">
    <source>
        <dbReference type="SAM" id="Phobius"/>
    </source>
</evidence>
<accession>A0AAW9SXG6</accession>
<reference evidence="3" key="1">
    <citation type="submission" date="2023-05" db="EMBL/GenBank/DDBJ databases">
        <authorList>
            <person name="Du J."/>
        </authorList>
    </citation>
    <scope>NUCLEOTIDE SEQUENCE</scope>
    <source>
        <strain evidence="3">UMB1064</strain>
    </source>
</reference>
<keyword evidence="1" id="KW-0812">Transmembrane</keyword>
<reference evidence="3" key="2">
    <citation type="submission" date="2024-05" db="EMBL/GenBank/DDBJ databases">
        <authorList>
            <person name="Wolfe A."/>
        </authorList>
    </citation>
    <scope>NUCLEOTIDE SEQUENCE</scope>
    <source>
        <strain evidence="3">UMB1064</strain>
    </source>
</reference>
<dbReference type="AlphaFoldDB" id="A0AAW9SXG6"/>
<protein>
    <submittedName>
        <fullName evidence="3">DUF3566 domain-containing protein</fullName>
    </submittedName>
</protein>
<feature type="transmembrane region" description="Helical" evidence="1">
    <location>
        <begin position="63"/>
        <end position="92"/>
    </location>
</feature>
<proteinExistence type="predicted"/>
<evidence type="ECO:0000313" key="3">
    <source>
        <dbReference type="EMBL" id="MEO3716336.1"/>
    </source>
</evidence>
<dbReference type="InterPro" id="IPR021949">
    <property type="entry name" value="DUF3566_TM"/>
</dbReference>
<keyword evidence="1" id="KW-0472">Membrane</keyword>
<comment type="caution">
    <text evidence="3">The sequence shown here is derived from an EMBL/GenBank/DDBJ whole genome shotgun (WGS) entry which is preliminary data.</text>
</comment>
<dbReference type="RefSeq" id="WP_016421749.1">
    <property type="nucleotide sequence ID" value="NZ_JAIUSU010000012.1"/>
</dbReference>
<dbReference type="Proteomes" id="UP001223646">
    <property type="component" value="Unassembled WGS sequence"/>
</dbReference>
<sequence>MAETNLVVDKVSPWSAMRITAATGFICFLVWLAAVGLLYLLLSGMGLLAPISEMVGGEDSISAGLVLGLAAAVGALWWVLSIGLMALGAVIYNACGGLVGGLKISLADDD</sequence>
<evidence type="ECO:0000259" key="2">
    <source>
        <dbReference type="Pfam" id="PF12089"/>
    </source>
</evidence>
<feature type="transmembrane region" description="Helical" evidence="1">
    <location>
        <begin position="20"/>
        <end position="42"/>
    </location>
</feature>
<organism evidence="3 4">
    <name type="scientific">Corynebacterium amycolatum</name>
    <dbReference type="NCBI Taxonomy" id="43765"/>
    <lineage>
        <taxon>Bacteria</taxon>
        <taxon>Bacillati</taxon>
        <taxon>Actinomycetota</taxon>
        <taxon>Actinomycetes</taxon>
        <taxon>Mycobacteriales</taxon>
        <taxon>Corynebacteriaceae</taxon>
        <taxon>Corynebacterium</taxon>
    </lineage>
</organism>
<dbReference type="EMBL" id="JASOOY020000006">
    <property type="protein sequence ID" value="MEO3716336.1"/>
    <property type="molecule type" value="Genomic_DNA"/>
</dbReference>
<gene>
    <name evidence="3" type="ORF">QP460_001845</name>
</gene>